<protein>
    <submittedName>
        <fullName evidence="1">Uncharacterized protein</fullName>
    </submittedName>
</protein>
<reference evidence="1" key="1">
    <citation type="submission" date="2014-11" db="EMBL/GenBank/DDBJ databases">
        <authorList>
            <person name="Amaro Gonzalez C."/>
        </authorList>
    </citation>
    <scope>NUCLEOTIDE SEQUENCE</scope>
</reference>
<name>A0A0E9QQ54_ANGAN</name>
<accession>A0A0E9QQ54</accession>
<dbReference type="EMBL" id="GBXM01090339">
    <property type="protein sequence ID" value="JAH18238.1"/>
    <property type="molecule type" value="Transcribed_RNA"/>
</dbReference>
<proteinExistence type="predicted"/>
<reference evidence="1" key="2">
    <citation type="journal article" date="2015" name="Fish Shellfish Immunol.">
        <title>Early steps in the European eel (Anguilla anguilla)-Vibrio vulnificus interaction in the gills: Role of the RtxA13 toxin.</title>
        <authorList>
            <person name="Callol A."/>
            <person name="Pajuelo D."/>
            <person name="Ebbesson L."/>
            <person name="Teles M."/>
            <person name="MacKenzie S."/>
            <person name="Amaro C."/>
        </authorList>
    </citation>
    <scope>NUCLEOTIDE SEQUENCE</scope>
</reference>
<evidence type="ECO:0000313" key="1">
    <source>
        <dbReference type="EMBL" id="JAH18238.1"/>
    </source>
</evidence>
<organism evidence="1">
    <name type="scientific">Anguilla anguilla</name>
    <name type="common">European freshwater eel</name>
    <name type="synonym">Muraena anguilla</name>
    <dbReference type="NCBI Taxonomy" id="7936"/>
    <lineage>
        <taxon>Eukaryota</taxon>
        <taxon>Metazoa</taxon>
        <taxon>Chordata</taxon>
        <taxon>Craniata</taxon>
        <taxon>Vertebrata</taxon>
        <taxon>Euteleostomi</taxon>
        <taxon>Actinopterygii</taxon>
        <taxon>Neopterygii</taxon>
        <taxon>Teleostei</taxon>
        <taxon>Anguilliformes</taxon>
        <taxon>Anguillidae</taxon>
        <taxon>Anguilla</taxon>
    </lineage>
</organism>
<dbReference type="AlphaFoldDB" id="A0A0E9QQ54"/>
<sequence>MSVVCEMIIIYLVLLAFKTSFRLTRACCSSLKPA</sequence>